<reference evidence="2 3" key="1">
    <citation type="submission" date="2011-12" db="EMBL/GenBank/DDBJ databases">
        <title>Whole genome shotgun sequence of Gordonia effusa NBRC 100432.</title>
        <authorList>
            <person name="Yoshida I."/>
            <person name="Takarada H."/>
            <person name="Hosoyama A."/>
            <person name="Tsuchikane K."/>
            <person name="Katsumata H."/>
            <person name="Yamazaki S."/>
            <person name="Fujita N."/>
        </authorList>
    </citation>
    <scope>NUCLEOTIDE SEQUENCE [LARGE SCALE GENOMIC DNA]</scope>
    <source>
        <strain evidence="2 3">NBRC 100432</strain>
    </source>
</reference>
<evidence type="ECO:0000313" key="3">
    <source>
        <dbReference type="Proteomes" id="UP000035034"/>
    </source>
</evidence>
<proteinExistence type="predicted"/>
<gene>
    <name evidence="2" type="ORF">GOEFS_064_00230</name>
</gene>
<dbReference type="RefSeq" id="WP_007318120.1">
    <property type="nucleotide sequence ID" value="NZ_BAEH01000064.1"/>
</dbReference>
<organism evidence="2 3">
    <name type="scientific">Gordonia effusa NBRC 100432</name>
    <dbReference type="NCBI Taxonomy" id="1077974"/>
    <lineage>
        <taxon>Bacteria</taxon>
        <taxon>Bacillati</taxon>
        <taxon>Actinomycetota</taxon>
        <taxon>Actinomycetes</taxon>
        <taxon>Mycobacteriales</taxon>
        <taxon>Gordoniaceae</taxon>
        <taxon>Gordonia</taxon>
    </lineage>
</organism>
<keyword evidence="3" id="KW-1185">Reference proteome</keyword>
<dbReference type="AlphaFoldDB" id="H0R133"/>
<dbReference type="eggNOG" id="ENOG5031M5J">
    <property type="taxonomic scope" value="Bacteria"/>
</dbReference>
<evidence type="ECO:0008006" key="4">
    <source>
        <dbReference type="Google" id="ProtNLM"/>
    </source>
</evidence>
<protein>
    <recommendedName>
        <fullName evidence="4">Hydrolase</fullName>
    </recommendedName>
</protein>
<dbReference type="Proteomes" id="UP000035034">
    <property type="component" value="Unassembled WGS sequence"/>
</dbReference>
<feature type="chain" id="PRO_5039088949" description="Hydrolase" evidence="1">
    <location>
        <begin position="23"/>
        <end position="219"/>
    </location>
</feature>
<feature type="signal peptide" evidence="1">
    <location>
        <begin position="1"/>
        <end position="22"/>
    </location>
</feature>
<sequence>MKKLLIVVLTLATAFISLSAVAAPAAAKPTTPFDLCRVPTAKVDTFTLLVGYAFGNRLPEGADPDRAEGLPGPVNEALADTLIRVRGTRNIPIYAQKPIADVLTEKYGAENIIVITSRVKPDGTLEYLSTDGVAAVVAKARAETIRSDRAGVIAFSDHLWRAVYTSVANGLSAYAPSGVKMPSTYDKLSGQAWTRDRMAYLWSDYQARPAIIARVLGAR</sequence>
<accession>H0R133</accession>
<dbReference type="EMBL" id="BAEH01000064">
    <property type="protein sequence ID" value="GAB18784.1"/>
    <property type="molecule type" value="Genomic_DNA"/>
</dbReference>
<name>H0R133_9ACTN</name>
<evidence type="ECO:0000256" key="1">
    <source>
        <dbReference type="SAM" id="SignalP"/>
    </source>
</evidence>
<dbReference type="OrthoDB" id="3869642at2"/>
<evidence type="ECO:0000313" key="2">
    <source>
        <dbReference type="EMBL" id="GAB18784.1"/>
    </source>
</evidence>
<keyword evidence="1" id="KW-0732">Signal</keyword>
<comment type="caution">
    <text evidence="2">The sequence shown here is derived from an EMBL/GenBank/DDBJ whole genome shotgun (WGS) entry which is preliminary data.</text>
</comment>